<sequence length="773" mass="83104">MDEAEGEKLEPSSETYFSTPPQEEKPAPEEDGAPHGEGKAEEEEEEEEEGSLEQVVEFGHGPLGLTMRRTREEAIVVHHIAEDTQAATKGLRVGDGILQLGSFDLRNRRVDKDTWKRAIEHVKKCPRPLAVVYVRKEEPPQEVDPLDKALAYARERTTAAKRKLSWTKFFSGESSRCRAMVEARDANLVFDGGVSLWRPPQRFRALLTLVKHGDCFQRDRYALAFERGGAIALVVAALPPNIRGTGKWMLPEGSLEVERCVVLDACKLRRDASVPLPAFEISAPDGDLVLGVDDPDRKQAWLSLLATALLNTTRSAYSDDDRATDDAAVQGLWRHHVLLGTPHALAAGVAVSSDRRDAASRDEEDDADDDGHHHPPNAAAAADHKPAAPSVEEELEVVLSRGCGVDVRDSKGRAALHVAAFRGATDAVAALLERGADPTAADARRSTPLHEAARGWHDSAVSLLLAAPPPPLKRADDSFEEAAADRDDDDQAVETRDARGATPVIATATDLPSAPALREADLERLSRTLLALSAWGAQLDARDGAGLCLVHRLALARRARELEVACRAARLAATTRLIASPKSIDARDDAAFALLQRGATPLHVAFAGQVADAETSANLAATCDVLIRHGCDPRDVDADGLTAPELAIAALDRAPDCPTAVVGAVCAICVNEPDTQTKPLVDLVLALIKQRKIPRQKNTTTTSSSSSWATLVETLETIKKDRKRNNKAAARGLGGWFSNLASSSSSSSSPAGRGVRRSQKRTRPKGGAARQVV</sequence>
<dbReference type="SMART" id="SM00248">
    <property type="entry name" value="ANK"/>
    <property type="match status" value="3"/>
</dbReference>
<feature type="compositionally biased region" description="Acidic residues" evidence="4">
    <location>
        <begin position="478"/>
        <end position="492"/>
    </location>
</feature>
<dbReference type="PROSITE" id="PS50297">
    <property type="entry name" value="ANK_REP_REGION"/>
    <property type="match status" value="1"/>
</dbReference>
<feature type="domain" description="PDZ" evidence="5">
    <location>
        <begin position="61"/>
        <end position="137"/>
    </location>
</feature>
<feature type="compositionally biased region" description="Acidic residues" evidence="4">
    <location>
        <begin position="40"/>
        <end position="51"/>
    </location>
</feature>
<feature type="repeat" description="ANK" evidence="3">
    <location>
        <begin position="411"/>
        <end position="443"/>
    </location>
</feature>
<dbReference type="AlphaFoldDB" id="A0AAD7XKD2"/>
<feature type="region of interest" description="Disordered" evidence="4">
    <location>
        <begin position="472"/>
        <end position="496"/>
    </location>
</feature>
<evidence type="ECO:0000313" key="6">
    <source>
        <dbReference type="EMBL" id="KAJ8601546.1"/>
    </source>
</evidence>
<name>A0AAD7XKD2_9STRA</name>
<dbReference type="Proteomes" id="UP001230188">
    <property type="component" value="Unassembled WGS sequence"/>
</dbReference>
<keyword evidence="7" id="KW-1185">Reference proteome</keyword>
<keyword evidence="2 3" id="KW-0040">ANK repeat</keyword>
<dbReference type="Gene3D" id="1.25.40.20">
    <property type="entry name" value="Ankyrin repeat-containing domain"/>
    <property type="match status" value="2"/>
</dbReference>
<dbReference type="InterPro" id="IPR036770">
    <property type="entry name" value="Ankyrin_rpt-contain_sf"/>
</dbReference>
<dbReference type="Gene3D" id="2.30.42.10">
    <property type="match status" value="1"/>
</dbReference>
<evidence type="ECO:0000313" key="7">
    <source>
        <dbReference type="Proteomes" id="UP001230188"/>
    </source>
</evidence>
<proteinExistence type="predicted"/>
<evidence type="ECO:0000256" key="1">
    <source>
        <dbReference type="ARBA" id="ARBA00022737"/>
    </source>
</evidence>
<comment type="caution">
    <text evidence="6">The sequence shown here is derived from an EMBL/GenBank/DDBJ whole genome shotgun (WGS) entry which is preliminary data.</text>
</comment>
<reference evidence="6" key="1">
    <citation type="submission" date="2023-01" db="EMBL/GenBank/DDBJ databases">
        <title>Metagenome sequencing of chrysophaentin producing Chrysophaeum taylorii.</title>
        <authorList>
            <person name="Davison J."/>
            <person name="Bewley C."/>
        </authorList>
    </citation>
    <scope>NUCLEOTIDE SEQUENCE</scope>
    <source>
        <strain evidence="6">NIES-1699</strain>
    </source>
</reference>
<evidence type="ECO:0000259" key="5">
    <source>
        <dbReference type="PROSITE" id="PS50106"/>
    </source>
</evidence>
<organism evidence="6 7">
    <name type="scientific">Chrysophaeum taylorii</name>
    <dbReference type="NCBI Taxonomy" id="2483200"/>
    <lineage>
        <taxon>Eukaryota</taxon>
        <taxon>Sar</taxon>
        <taxon>Stramenopiles</taxon>
        <taxon>Ochrophyta</taxon>
        <taxon>Pelagophyceae</taxon>
        <taxon>Pelagomonadales</taxon>
        <taxon>Pelagomonadaceae</taxon>
        <taxon>Chrysophaeum</taxon>
    </lineage>
</organism>
<feature type="region of interest" description="Disordered" evidence="4">
    <location>
        <begin position="350"/>
        <end position="391"/>
    </location>
</feature>
<feature type="compositionally biased region" description="Polar residues" evidence="4">
    <location>
        <begin position="12"/>
        <end position="21"/>
    </location>
</feature>
<dbReference type="PROSITE" id="PS50106">
    <property type="entry name" value="PDZ"/>
    <property type="match status" value="1"/>
</dbReference>
<gene>
    <name evidence="6" type="ORF">CTAYLR_005221</name>
</gene>
<dbReference type="SUPFAM" id="SSF50156">
    <property type="entry name" value="PDZ domain-like"/>
    <property type="match status" value="1"/>
</dbReference>
<dbReference type="InterPro" id="IPR002110">
    <property type="entry name" value="Ankyrin_rpt"/>
</dbReference>
<evidence type="ECO:0000256" key="4">
    <source>
        <dbReference type="SAM" id="MobiDB-lite"/>
    </source>
</evidence>
<dbReference type="InterPro" id="IPR036034">
    <property type="entry name" value="PDZ_sf"/>
</dbReference>
<dbReference type="InterPro" id="IPR001478">
    <property type="entry name" value="PDZ"/>
</dbReference>
<feature type="compositionally biased region" description="Basic and acidic residues" evidence="4">
    <location>
        <begin position="22"/>
        <end position="39"/>
    </location>
</feature>
<evidence type="ECO:0000256" key="3">
    <source>
        <dbReference type="PROSITE-ProRule" id="PRU00023"/>
    </source>
</evidence>
<dbReference type="PANTHER" id="PTHR24171">
    <property type="entry name" value="ANKYRIN REPEAT DOMAIN-CONTAINING PROTEIN 39-RELATED"/>
    <property type="match status" value="1"/>
</dbReference>
<dbReference type="EMBL" id="JAQMWT010000421">
    <property type="protein sequence ID" value="KAJ8601546.1"/>
    <property type="molecule type" value="Genomic_DNA"/>
</dbReference>
<dbReference type="PROSITE" id="PS50088">
    <property type="entry name" value="ANK_REPEAT"/>
    <property type="match status" value="1"/>
</dbReference>
<dbReference type="SUPFAM" id="SSF48403">
    <property type="entry name" value="Ankyrin repeat"/>
    <property type="match status" value="1"/>
</dbReference>
<evidence type="ECO:0000256" key="2">
    <source>
        <dbReference type="ARBA" id="ARBA00023043"/>
    </source>
</evidence>
<dbReference type="Pfam" id="PF12796">
    <property type="entry name" value="Ank_2"/>
    <property type="match status" value="1"/>
</dbReference>
<feature type="compositionally biased region" description="Basic residues" evidence="4">
    <location>
        <begin position="754"/>
        <end position="764"/>
    </location>
</feature>
<feature type="compositionally biased region" description="Basic and acidic residues" evidence="4">
    <location>
        <begin position="1"/>
        <end position="11"/>
    </location>
</feature>
<feature type="region of interest" description="Disordered" evidence="4">
    <location>
        <begin position="1"/>
        <end position="60"/>
    </location>
</feature>
<feature type="region of interest" description="Disordered" evidence="4">
    <location>
        <begin position="740"/>
        <end position="773"/>
    </location>
</feature>
<protein>
    <recommendedName>
        <fullName evidence="5">PDZ domain-containing protein</fullName>
    </recommendedName>
</protein>
<accession>A0AAD7XKD2</accession>
<keyword evidence="1" id="KW-0677">Repeat</keyword>